<name>B7VPQ1_VIBA3</name>
<sequence length="1071" mass="118760">MLLLWFLFMFRLVDIKEPHRMKKILSLCFVVLAVVMAGGCKDSKNEGHKPMVYKPTKASPPDLSVAITVNGKKRTLELRRYSIREPDMKVYLWDHRINGHAPASTINTPDIRVYRGVDTSDENTQVIAALTTKNKLYVTAYRGSQTVWTIEKADIISGLSANKLTAKAQNLASVTPQSTILDNMQKAIKTIDERPSAPTSGLDNLIAKDKTQVQLHKVKVAVHVSYQAFVQEADSNLDDAMVLVDYYINLVDYVLSRDALLRFSVNDVLIETWGYLDDHYQTCKKSASHDACKAWGYQHENEPIRVAAIKWWDEQRKTRGWDLKHRMLWLKGNWILGVNFGSIVRSPGDIIGADGVVLHETAHYLGTGHSTSAEGEGIQGGAAHVDDINFTRYKNNRLRRNLVGLADYPLPPSAKIDHFSVKRDSTTGLDVLKNDFDANGDTISIHKVDKYSAQGAELKIANGKVTYKAPKGFIGEDEFHYIITDGKKLFDRDVVHVKVTSPDLYARFDFEQAPIDDLWVVNAQTGLSEQLAAAKNSSKQSISEVWVNQGYANSKTLKLGAYESVKSNLLENDVQESLKYKSHYGHDFDFAEDDFTLSLKVKPNVKLEHPIDLVSKGIWSDGFHLKLTKEGAIEWFMISRQLATYAGGSDLRKVSVTTKEALNLSQWNTVAVRVDRNTQKVSIWLNGKQATLVDAYNNKAEVDDIKLTDGYAGVWGAGSRLDAGTSQGLIIAKPWMDAGKDATANLESEQIAGNFLVDNIEMRSFALSDGEMKDLANDNLKYAHTPRPYNGQSFPFKGNHKFTWKASKSSAYKVYTSTDNSTWLEVQSGASSAVSGSHTVNLDPASDVLYWRVDVDGKKGSVWSVRNALKAGVQNVSFSYAEENAGAKYPACKVSKSEPCLFGWGNSNRTDQFKNTWTQNPAGTTNWEGHIYLGGDEKKSEVSVTAQSGKDWKTVRFRTAVIGKGWTGAQDLPKGTLKLLANGTEIWKAYSIGDNISDGTLSKSGNHWSSLPSIGTNRVSVPRKTKVGGYSVHRVDLPADTTTLKWVYEVEKLDSKGKNPGVALGGVQLLR</sequence>
<dbReference type="Gene3D" id="2.60.40.2810">
    <property type="match status" value="1"/>
</dbReference>
<dbReference type="EMBL" id="FM954972">
    <property type="protein sequence ID" value="CAV19001.1"/>
    <property type="molecule type" value="Genomic_DNA"/>
</dbReference>
<dbReference type="eggNOG" id="COG4733">
    <property type="taxonomic scope" value="Bacteria"/>
</dbReference>
<evidence type="ECO:0000313" key="1">
    <source>
        <dbReference type="EMBL" id="CAV19001.1"/>
    </source>
</evidence>
<proteinExistence type="predicted"/>
<dbReference type="Gene3D" id="2.60.120.200">
    <property type="match status" value="1"/>
</dbReference>
<evidence type="ECO:0000313" key="2">
    <source>
        <dbReference type="Proteomes" id="UP000009100"/>
    </source>
</evidence>
<reference evidence="1 2" key="1">
    <citation type="submission" date="2009-02" db="EMBL/GenBank/DDBJ databases">
        <title>Vibrio splendidus str. LGP32 complete genome.</title>
        <authorList>
            <person name="Mazel D."/>
            <person name="Le Roux F."/>
        </authorList>
    </citation>
    <scope>NUCLEOTIDE SEQUENCE [LARGE SCALE GENOMIC DNA]</scope>
    <source>
        <strain evidence="1 2">LGP32</strain>
    </source>
</reference>
<gene>
    <name evidence="1" type="ordered locus">VS_1817</name>
</gene>
<protein>
    <submittedName>
        <fullName evidence="1">Uncharacterized protein</fullName>
    </submittedName>
</protein>
<dbReference type="SUPFAM" id="SSF55486">
    <property type="entry name" value="Metalloproteases ('zincins'), catalytic domain"/>
    <property type="match status" value="1"/>
</dbReference>
<organism evidence="1 2">
    <name type="scientific">Vibrio atlanticus (strain LGP32)</name>
    <name type="common">Vibrio splendidus (strain Mel32)</name>
    <dbReference type="NCBI Taxonomy" id="575788"/>
    <lineage>
        <taxon>Bacteria</taxon>
        <taxon>Pseudomonadati</taxon>
        <taxon>Pseudomonadota</taxon>
        <taxon>Gammaproteobacteria</taxon>
        <taxon>Vibrionales</taxon>
        <taxon>Vibrionaceae</taxon>
        <taxon>Vibrio</taxon>
    </lineage>
</organism>
<dbReference type="HOGENOM" id="CLU_279391_0_0_6"/>
<dbReference type="KEGG" id="vsp:VS_1817"/>
<dbReference type="InterPro" id="IPR013320">
    <property type="entry name" value="ConA-like_dom_sf"/>
</dbReference>
<dbReference type="AlphaFoldDB" id="B7VPQ1"/>
<dbReference type="SUPFAM" id="SSF49899">
    <property type="entry name" value="Concanavalin A-like lectins/glucanases"/>
    <property type="match status" value="1"/>
</dbReference>
<accession>B7VPQ1</accession>
<dbReference type="Proteomes" id="UP000009100">
    <property type="component" value="Chromosome 1"/>
</dbReference>
<dbReference type="Pfam" id="PF17963">
    <property type="entry name" value="Big_9"/>
    <property type="match status" value="1"/>
</dbReference>
<dbReference type="STRING" id="575788.VS_1817"/>